<evidence type="ECO:0000313" key="3">
    <source>
        <dbReference type="Proteomes" id="UP001605036"/>
    </source>
</evidence>
<comment type="caution">
    <text evidence="2">The sequence shown here is derived from an EMBL/GenBank/DDBJ whole genome shotgun (WGS) entry which is preliminary data.</text>
</comment>
<protein>
    <submittedName>
        <fullName evidence="2">Uncharacterized protein</fullName>
    </submittedName>
</protein>
<dbReference type="PANTHER" id="PTHR33264:SF69">
    <property type="entry name" value="WRKY DOMAIN-CONTAINING PROTEIN"/>
    <property type="match status" value="1"/>
</dbReference>
<gene>
    <name evidence="2" type="ORF">R1flu_014934</name>
</gene>
<dbReference type="Proteomes" id="UP001605036">
    <property type="component" value="Unassembled WGS sequence"/>
</dbReference>
<proteinExistence type="predicted"/>
<evidence type="ECO:0000313" key="2">
    <source>
        <dbReference type="EMBL" id="KAL2630248.1"/>
    </source>
</evidence>
<dbReference type="AlphaFoldDB" id="A0ABD1YHV9"/>
<reference evidence="2 3" key="1">
    <citation type="submission" date="2024-09" db="EMBL/GenBank/DDBJ databases">
        <title>Chromosome-scale assembly of Riccia fluitans.</title>
        <authorList>
            <person name="Paukszto L."/>
            <person name="Sawicki J."/>
            <person name="Karawczyk K."/>
            <person name="Piernik-Szablinska J."/>
            <person name="Szczecinska M."/>
            <person name="Mazdziarz M."/>
        </authorList>
    </citation>
    <scope>NUCLEOTIDE SEQUENCE [LARGE SCALE GENOMIC DNA]</scope>
    <source>
        <strain evidence="2">Rf_01</strain>
        <tissue evidence="2">Aerial parts of the thallus</tissue>
    </source>
</reference>
<feature type="compositionally biased region" description="Polar residues" evidence="1">
    <location>
        <begin position="36"/>
        <end position="46"/>
    </location>
</feature>
<evidence type="ECO:0000256" key="1">
    <source>
        <dbReference type="SAM" id="MobiDB-lite"/>
    </source>
</evidence>
<sequence>MRKRREEQGLNPLRSGYSSREHQERPSRWDSGRWSPDSNNYDSSTTSKGKACHCAAGMTGDIAAVCCCPLSLLCLLALALIKLPTVAVGKVVVKIKRRISLKRKRAVVHEDDDDSVAAASSFPPSRSRSYEEGEVLSWVPALGFGSISSWDYGAEISEKISRECKS</sequence>
<name>A0ABD1YHV9_9MARC</name>
<keyword evidence="3" id="KW-1185">Reference proteome</keyword>
<dbReference type="PANTHER" id="PTHR33264">
    <property type="entry name" value="EXPRESSED PROTEIN"/>
    <property type="match status" value="1"/>
</dbReference>
<accession>A0ABD1YHV9</accession>
<organism evidence="2 3">
    <name type="scientific">Riccia fluitans</name>
    <dbReference type="NCBI Taxonomy" id="41844"/>
    <lineage>
        <taxon>Eukaryota</taxon>
        <taxon>Viridiplantae</taxon>
        <taxon>Streptophyta</taxon>
        <taxon>Embryophyta</taxon>
        <taxon>Marchantiophyta</taxon>
        <taxon>Marchantiopsida</taxon>
        <taxon>Marchantiidae</taxon>
        <taxon>Marchantiales</taxon>
        <taxon>Ricciaceae</taxon>
        <taxon>Riccia</taxon>
    </lineage>
</organism>
<feature type="region of interest" description="Disordered" evidence="1">
    <location>
        <begin position="1"/>
        <end position="46"/>
    </location>
</feature>
<dbReference type="EMBL" id="JBHFFA010000004">
    <property type="protein sequence ID" value="KAL2630248.1"/>
    <property type="molecule type" value="Genomic_DNA"/>
</dbReference>
<feature type="compositionally biased region" description="Basic and acidic residues" evidence="1">
    <location>
        <begin position="19"/>
        <end position="31"/>
    </location>
</feature>